<dbReference type="EMBL" id="JACHMP010000001">
    <property type="protein sequence ID" value="MBB5822675.1"/>
    <property type="molecule type" value="Genomic_DNA"/>
</dbReference>
<dbReference type="Proteomes" id="UP000540685">
    <property type="component" value="Unassembled WGS sequence"/>
</dbReference>
<keyword evidence="3" id="KW-1185">Reference proteome</keyword>
<dbReference type="AlphaFoldDB" id="A0A7W9IL00"/>
<protein>
    <submittedName>
        <fullName evidence="2">Uncharacterized protein</fullName>
    </submittedName>
</protein>
<accession>A0A7W9IL00</accession>
<dbReference type="RefSeq" id="WP_184541386.1">
    <property type="nucleotide sequence ID" value="NZ_JACHMP010000001.1"/>
</dbReference>
<name>A0A7W9IL00_9ACTN</name>
<feature type="compositionally biased region" description="Basic and acidic residues" evidence="1">
    <location>
        <begin position="18"/>
        <end position="32"/>
    </location>
</feature>
<evidence type="ECO:0000313" key="3">
    <source>
        <dbReference type="Proteomes" id="UP000540685"/>
    </source>
</evidence>
<reference evidence="2 3" key="1">
    <citation type="submission" date="2020-08" db="EMBL/GenBank/DDBJ databases">
        <title>Sequencing the genomes of 1000 actinobacteria strains.</title>
        <authorList>
            <person name="Klenk H.-P."/>
        </authorList>
    </citation>
    <scope>NUCLEOTIDE SEQUENCE [LARGE SCALE GENOMIC DNA]</scope>
    <source>
        <strain evidence="2 3">DSM 46887</strain>
    </source>
</reference>
<evidence type="ECO:0000256" key="1">
    <source>
        <dbReference type="SAM" id="MobiDB-lite"/>
    </source>
</evidence>
<evidence type="ECO:0000313" key="2">
    <source>
        <dbReference type="EMBL" id="MBB5822675.1"/>
    </source>
</evidence>
<sequence length="50" mass="6003">MTLIDRIKSYLRTPSGRRNMEKAKAMARDPRHQQKARQLLSRFRTGHTHR</sequence>
<organism evidence="2 3">
    <name type="scientific">Streptosporangium becharense</name>
    <dbReference type="NCBI Taxonomy" id="1816182"/>
    <lineage>
        <taxon>Bacteria</taxon>
        <taxon>Bacillati</taxon>
        <taxon>Actinomycetota</taxon>
        <taxon>Actinomycetes</taxon>
        <taxon>Streptosporangiales</taxon>
        <taxon>Streptosporangiaceae</taxon>
        <taxon>Streptosporangium</taxon>
    </lineage>
</organism>
<feature type="region of interest" description="Disordered" evidence="1">
    <location>
        <begin position="16"/>
        <end position="50"/>
    </location>
</feature>
<gene>
    <name evidence="2" type="ORF">F4562_005737</name>
</gene>
<proteinExistence type="predicted"/>
<comment type="caution">
    <text evidence="2">The sequence shown here is derived from an EMBL/GenBank/DDBJ whole genome shotgun (WGS) entry which is preliminary data.</text>
</comment>